<evidence type="ECO:0000313" key="3">
    <source>
        <dbReference type="Proteomes" id="UP001185984"/>
    </source>
</evidence>
<keyword evidence="1" id="KW-0732">Signal</keyword>
<feature type="signal peptide" evidence="1">
    <location>
        <begin position="1"/>
        <end position="20"/>
    </location>
</feature>
<accession>A0ABU3ZSU5</accession>
<evidence type="ECO:0008006" key="4">
    <source>
        <dbReference type="Google" id="ProtNLM"/>
    </source>
</evidence>
<dbReference type="RefSeq" id="WP_228166873.1">
    <property type="nucleotide sequence ID" value="NZ_JAPTHD010000001.1"/>
</dbReference>
<sequence length="170" mass="17434">MTPRRLFAALALMLSGCASAPQNYPSLAKRPIESAPVADVAPPPAPQPADAALSAEIARHVEQADKGAAAFDTAYARAERAVSAAASAGVSSDAWVSAQVAISTLESARNDSVSALASLDTLYVQRSNEVADGKAAGGLQDIDAARSAALALVDQQNDRIDALKTRLPQP</sequence>
<reference evidence="3" key="1">
    <citation type="journal article" date="2022" name="J Environ Chem Eng">
        <title>Biodegradation of petroleum oil using a constructed nonpathogenic and heavy metal-tolerant bacterial consortium isolated from marine sponges.</title>
        <authorList>
            <person name="Dechsakulwatana C."/>
            <person name="Rungsihiranrut A."/>
            <person name="Muangchinda C."/>
            <person name="Ningthoujam R."/>
            <person name="Klankeo P."/>
            <person name="Pinyakong O."/>
        </authorList>
    </citation>
    <scope>NUCLEOTIDE SEQUENCE [LARGE SCALE GENOMIC DNA]</scope>
    <source>
        <strain evidence="3">MO2-4</strain>
    </source>
</reference>
<dbReference type="Proteomes" id="UP001185984">
    <property type="component" value="Unassembled WGS sequence"/>
</dbReference>
<evidence type="ECO:0000256" key="1">
    <source>
        <dbReference type="SAM" id="SignalP"/>
    </source>
</evidence>
<name>A0ABU3ZSU5_9SPHN</name>
<dbReference type="EMBL" id="JAPTHD010000001">
    <property type="protein sequence ID" value="MDV5822594.1"/>
    <property type="molecule type" value="Genomic_DNA"/>
</dbReference>
<dbReference type="PROSITE" id="PS51257">
    <property type="entry name" value="PROKAR_LIPOPROTEIN"/>
    <property type="match status" value="1"/>
</dbReference>
<evidence type="ECO:0000313" key="2">
    <source>
        <dbReference type="EMBL" id="MDV5822594.1"/>
    </source>
</evidence>
<keyword evidence="3" id="KW-1185">Reference proteome</keyword>
<proteinExistence type="predicted"/>
<protein>
    <recommendedName>
        <fullName evidence="4">Lipoprotein</fullName>
    </recommendedName>
</protein>
<gene>
    <name evidence="2" type="ORF">O0R41_03150</name>
</gene>
<organism evidence="2 3">
    <name type="scientific">Sphingobium naphthae</name>
    <dbReference type="NCBI Taxonomy" id="1886786"/>
    <lineage>
        <taxon>Bacteria</taxon>
        <taxon>Pseudomonadati</taxon>
        <taxon>Pseudomonadota</taxon>
        <taxon>Alphaproteobacteria</taxon>
        <taxon>Sphingomonadales</taxon>
        <taxon>Sphingomonadaceae</taxon>
        <taxon>Sphingobium</taxon>
    </lineage>
</organism>
<comment type="caution">
    <text evidence="2">The sequence shown here is derived from an EMBL/GenBank/DDBJ whole genome shotgun (WGS) entry which is preliminary data.</text>
</comment>
<feature type="chain" id="PRO_5046865644" description="Lipoprotein" evidence="1">
    <location>
        <begin position="21"/>
        <end position="170"/>
    </location>
</feature>